<accession>A0A3G1B339</accession>
<dbReference type="GeneID" id="24874902"/>
<organism evidence="2 3">
    <name type="scientific">Candidatus Nitrosotenuis cloacae</name>
    <dbReference type="NCBI Taxonomy" id="1603555"/>
    <lineage>
        <taxon>Archaea</taxon>
        <taxon>Nitrososphaerota</taxon>
        <taxon>Candidatus Nitrosotenuis</taxon>
    </lineage>
</organism>
<dbReference type="SUPFAM" id="SSF46785">
    <property type="entry name" value="Winged helix' DNA-binding domain"/>
    <property type="match status" value="1"/>
</dbReference>
<dbReference type="OrthoDB" id="140255at2157"/>
<gene>
    <name evidence="2" type="ORF">SU86_000730</name>
</gene>
<dbReference type="Gene3D" id="1.10.10.10">
    <property type="entry name" value="Winged helix-like DNA-binding domain superfamily/Winged helix DNA-binding domain"/>
    <property type="match status" value="1"/>
</dbReference>
<keyword evidence="3" id="KW-1185">Reference proteome</keyword>
<protein>
    <recommendedName>
        <fullName evidence="1">ArnR1-like winged helix-turn-helix domain-containing protein</fullName>
    </recommendedName>
</protein>
<reference evidence="2 3" key="1">
    <citation type="journal article" date="2016" name="Sci. Rep.">
        <title>A novel ammonia-oxidizing archaeon from wastewater treatment plant: Its enrichment, physiological and genomic characteristics.</title>
        <authorList>
            <person name="Li Y."/>
            <person name="Ding K."/>
            <person name="Wen X."/>
            <person name="Zhang B."/>
            <person name="Shen B."/>
            <person name="Yang Y."/>
        </authorList>
    </citation>
    <scope>NUCLEOTIDE SEQUENCE [LARGE SCALE GENOMIC DNA]</scope>
    <source>
        <strain evidence="2 3">SAT1</strain>
    </source>
</reference>
<evidence type="ECO:0000313" key="3">
    <source>
        <dbReference type="Proteomes" id="UP000266745"/>
    </source>
</evidence>
<feature type="domain" description="ArnR1-like winged helix-turn-helix" evidence="1">
    <location>
        <begin position="12"/>
        <end position="90"/>
    </location>
</feature>
<dbReference type="Pfam" id="PF14947">
    <property type="entry name" value="HTH_45"/>
    <property type="match status" value="1"/>
</dbReference>
<dbReference type="InterPro" id="IPR036390">
    <property type="entry name" value="WH_DNA-bd_sf"/>
</dbReference>
<dbReference type="InterPro" id="IPR036388">
    <property type="entry name" value="WH-like_DNA-bd_sf"/>
</dbReference>
<dbReference type="InterPro" id="IPR038723">
    <property type="entry name" value="ArnR1-like_HTH"/>
</dbReference>
<dbReference type="KEGG" id="tah:SU86_000730"/>
<proteinExistence type="predicted"/>
<dbReference type="RefSeq" id="WP_048187600.1">
    <property type="nucleotide sequence ID" value="NZ_CP011097.1"/>
</dbReference>
<name>A0A3G1B339_9ARCH</name>
<dbReference type="EMBL" id="CP011097">
    <property type="protein sequence ID" value="AJZ75155.1"/>
    <property type="molecule type" value="Genomic_DNA"/>
</dbReference>
<sequence>MARKVISQSKEKRSRMELYYAVLNAMRIELIDNETVRPTRIQFLVGTSYDKLTTYFTELEEKNLIVTDPLILTEKGKKFLKEYDRIDELTKKLGIKFFQDD</sequence>
<dbReference type="AlphaFoldDB" id="A0A3G1B339"/>
<dbReference type="STRING" id="1603555.SU86_000730"/>
<evidence type="ECO:0000313" key="2">
    <source>
        <dbReference type="EMBL" id="AJZ75155.1"/>
    </source>
</evidence>
<evidence type="ECO:0000259" key="1">
    <source>
        <dbReference type="Pfam" id="PF14947"/>
    </source>
</evidence>
<dbReference type="Proteomes" id="UP000266745">
    <property type="component" value="Chromosome"/>
</dbReference>